<organism evidence="1 2">
    <name type="scientific">Plantimonas leprariae</name>
    <dbReference type="NCBI Taxonomy" id="2615207"/>
    <lineage>
        <taxon>Bacteria</taxon>
        <taxon>Pseudomonadati</taxon>
        <taxon>Pseudomonadota</taxon>
        <taxon>Alphaproteobacteria</taxon>
        <taxon>Hyphomicrobiales</taxon>
        <taxon>Aurantimonadaceae</taxon>
        <taxon>Plantimonas</taxon>
    </lineage>
</organism>
<dbReference type="RefSeq" id="WP_150972405.1">
    <property type="nucleotide sequence ID" value="NZ_VZDO01000018.1"/>
</dbReference>
<dbReference type="EMBL" id="VZDO01000018">
    <property type="protein sequence ID" value="KAB0677178.1"/>
    <property type="molecule type" value="Genomic_DNA"/>
</dbReference>
<evidence type="ECO:0000313" key="2">
    <source>
        <dbReference type="Proteomes" id="UP000432089"/>
    </source>
</evidence>
<evidence type="ECO:0000313" key="1">
    <source>
        <dbReference type="EMBL" id="KAB0677178.1"/>
    </source>
</evidence>
<accession>A0A7V7PLL3</accession>
<gene>
    <name evidence="1" type="ORF">F6X38_18810</name>
</gene>
<dbReference type="AlphaFoldDB" id="A0A7V7PLL3"/>
<comment type="caution">
    <text evidence="1">The sequence shown here is derived from an EMBL/GenBank/DDBJ whole genome shotgun (WGS) entry which is preliminary data.</text>
</comment>
<keyword evidence="2" id="KW-1185">Reference proteome</keyword>
<proteinExistence type="predicted"/>
<protein>
    <submittedName>
        <fullName evidence="1">Uncharacterized protein</fullName>
    </submittedName>
</protein>
<sequence length="62" mass="6612">MADEKQLKTFEVRAVAGGDEATLHIADEGGGELVLRATREQLDVIADAIDDLLDTTEAADEV</sequence>
<dbReference type="Proteomes" id="UP000432089">
    <property type="component" value="Unassembled WGS sequence"/>
</dbReference>
<name>A0A7V7PLL3_9HYPH</name>
<reference evidence="1 2" key="1">
    <citation type="submission" date="2019-09" db="EMBL/GenBank/DDBJ databases">
        <title>YIM 132180 draft genome.</title>
        <authorList>
            <person name="Zhang K."/>
        </authorList>
    </citation>
    <scope>NUCLEOTIDE SEQUENCE [LARGE SCALE GENOMIC DNA]</scope>
    <source>
        <strain evidence="1 2">YIM 132180</strain>
    </source>
</reference>